<reference evidence="2 3" key="1">
    <citation type="journal article" date="2018" name="Sci. Rep.">
        <title>Genome sequence of the cauliflower mushroom Sparassis crispa (Hanabiratake) and its association with beneficial usage.</title>
        <authorList>
            <person name="Kiyama R."/>
            <person name="Furutani Y."/>
            <person name="Kawaguchi K."/>
            <person name="Nakanishi T."/>
        </authorList>
    </citation>
    <scope>NUCLEOTIDE SEQUENCE [LARGE SCALE GENOMIC DNA]</scope>
</reference>
<feature type="compositionally biased region" description="Pro residues" evidence="1">
    <location>
        <begin position="13"/>
        <end position="30"/>
    </location>
</feature>
<name>A0A401H1N3_9APHY</name>
<evidence type="ECO:0000313" key="3">
    <source>
        <dbReference type="Proteomes" id="UP000287166"/>
    </source>
</evidence>
<accession>A0A401H1N3</accession>
<sequence length="318" mass="35249">MSESINPLYDVPSSPPPPSPRNSPDPPILPLLPADQPNSDTVFEWLSPTPRQSLTPATGNSSPSGASAHKRPAEDMTQFAEATAHNVKLCPDNCRALLDFSKVRPQNTASHYVDHPLHELNAAEQLITLSATLMKILECQNELVPAEAVYNISENITKYIDTETTTILAHPDLVAYVHDDAPVIILEAQLKAKNKWNLSELKDDRVKWEVIIKYSRTKFNNKRHTIKKALGDSLGGRGPNAKPAQDIIDLCIATNTQLNGGKLAKAAKPRAPTVAMLERVTFLSFWEYVDNELSTVRTFHKDDAKKISKMFAQILEND</sequence>
<dbReference type="AlphaFoldDB" id="A0A401H1N3"/>
<feature type="compositionally biased region" description="Polar residues" evidence="1">
    <location>
        <begin position="49"/>
        <end position="65"/>
    </location>
</feature>
<dbReference type="Proteomes" id="UP000287166">
    <property type="component" value="Unassembled WGS sequence"/>
</dbReference>
<dbReference type="InParanoid" id="A0A401H1N3"/>
<proteinExistence type="predicted"/>
<evidence type="ECO:0000256" key="1">
    <source>
        <dbReference type="SAM" id="MobiDB-lite"/>
    </source>
</evidence>
<evidence type="ECO:0000313" key="2">
    <source>
        <dbReference type="EMBL" id="GBE88302.1"/>
    </source>
</evidence>
<gene>
    <name evidence="2" type="ORF">SCP_1301170</name>
</gene>
<dbReference type="GeneID" id="38785219"/>
<dbReference type="OrthoDB" id="3267821at2759"/>
<keyword evidence="3" id="KW-1185">Reference proteome</keyword>
<dbReference type="EMBL" id="BFAD01000013">
    <property type="protein sequence ID" value="GBE88302.1"/>
    <property type="molecule type" value="Genomic_DNA"/>
</dbReference>
<organism evidence="2 3">
    <name type="scientific">Sparassis crispa</name>
    <dbReference type="NCBI Taxonomy" id="139825"/>
    <lineage>
        <taxon>Eukaryota</taxon>
        <taxon>Fungi</taxon>
        <taxon>Dikarya</taxon>
        <taxon>Basidiomycota</taxon>
        <taxon>Agaricomycotina</taxon>
        <taxon>Agaricomycetes</taxon>
        <taxon>Polyporales</taxon>
        <taxon>Sparassidaceae</taxon>
        <taxon>Sparassis</taxon>
    </lineage>
</organism>
<comment type="caution">
    <text evidence="2">The sequence shown here is derived from an EMBL/GenBank/DDBJ whole genome shotgun (WGS) entry which is preliminary data.</text>
</comment>
<protein>
    <submittedName>
        <fullName evidence="2">Uncharacterized protein</fullName>
    </submittedName>
</protein>
<feature type="region of interest" description="Disordered" evidence="1">
    <location>
        <begin position="1"/>
        <end position="74"/>
    </location>
</feature>
<dbReference type="RefSeq" id="XP_027619215.1">
    <property type="nucleotide sequence ID" value="XM_027763414.1"/>
</dbReference>